<dbReference type="PROSITE" id="PS50102">
    <property type="entry name" value="RRM"/>
    <property type="match status" value="2"/>
</dbReference>
<dbReference type="InterPro" id="IPR035979">
    <property type="entry name" value="RBD_domain_sf"/>
</dbReference>
<keyword evidence="6" id="KW-1185">Reference proteome</keyword>
<dbReference type="OrthoDB" id="410044at2759"/>
<sequence length="293" mass="33161">MENPKEQAEQRVNFIGDTPNPHTHDNGNNGFNHFQPLPAVDSGYALNHSICRLPRKRPWHHSNQGTSPGTTNFLSLFYLFITEILFAFLLADQVDGSCHVKVYVAPVPRTASEADIRLVFEGHGTIVEVVLLKDKRTGVRQGSCFVKYATFDEADRAIKALSNQYTFPGESFPVVVKFADRELERLEVADKVFVSSINKEASKKEIEEIFSPYGHVEDIFIAHSRGYAFVKFSNREMASAAIKGLNRIFTMRVKLFYLIDTYYSVHFRLLAKGCDHPLIVRFADPKKPKTGES</sequence>
<name>A0A371FPC8_MUCPR</name>
<evidence type="ECO:0000256" key="2">
    <source>
        <dbReference type="ARBA" id="ARBA00022884"/>
    </source>
</evidence>
<comment type="caution">
    <text evidence="5">The sequence shown here is derived from an EMBL/GenBank/DDBJ whole genome shotgun (WGS) entry which is preliminary data.</text>
</comment>
<protein>
    <submittedName>
        <fullName evidence="5">Flowering time control protein FCA</fullName>
    </submittedName>
</protein>
<dbReference type="InterPro" id="IPR012677">
    <property type="entry name" value="Nucleotide-bd_a/b_plait_sf"/>
</dbReference>
<keyword evidence="1" id="KW-0677">Repeat</keyword>
<dbReference type="EMBL" id="QJKJ01008308">
    <property type="protein sequence ID" value="RDX80168.1"/>
    <property type="molecule type" value="Genomic_DNA"/>
</dbReference>
<keyword evidence="2 3" id="KW-0694">RNA-binding</keyword>
<dbReference type="SMART" id="SM00360">
    <property type="entry name" value="RRM"/>
    <property type="match status" value="2"/>
</dbReference>
<evidence type="ECO:0000256" key="3">
    <source>
        <dbReference type="PROSITE-ProRule" id="PRU00176"/>
    </source>
</evidence>
<proteinExistence type="predicted"/>
<feature type="domain" description="RRM" evidence="4">
    <location>
        <begin position="190"/>
        <end position="285"/>
    </location>
</feature>
<gene>
    <name evidence="5" type="primary">FCA</name>
    <name evidence="5" type="ORF">CR513_39315</name>
</gene>
<feature type="domain" description="RRM" evidence="4">
    <location>
        <begin position="100"/>
        <end position="181"/>
    </location>
</feature>
<dbReference type="InterPro" id="IPR000504">
    <property type="entry name" value="RRM_dom"/>
</dbReference>
<feature type="non-terminal residue" evidence="5">
    <location>
        <position position="1"/>
    </location>
</feature>
<evidence type="ECO:0000313" key="5">
    <source>
        <dbReference type="EMBL" id="RDX80168.1"/>
    </source>
</evidence>
<dbReference type="SUPFAM" id="SSF54928">
    <property type="entry name" value="RNA-binding domain, RBD"/>
    <property type="match status" value="2"/>
</dbReference>
<dbReference type="AlphaFoldDB" id="A0A371FPC8"/>
<evidence type="ECO:0000259" key="4">
    <source>
        <dbReference type="PROSITE" id="PS50102"/>
    </source>
</evidence>
<dbReference type="Gene3D" id="3.30.70.330">
    <property type="match status" value="2"/>
</dbReference>
<accession>A0A371FPC8</accession>
<evidence type="ECO:0000313" key="6">
    <source>
        <dbReference type="Proteomes" id="UP000257109"/>
    </source>
</evidence>
<dbReference type="STRING" id="157652.A0A371FPC8"/>
<dbReference type="PANTHER" id="PTHR24012">
    <property type="entry name" value="RNA BINDING PROTEIN"/>
    <property type="match status" value="1"/>
</dbReference>
<dbReference type="Pfam" id="PF00076">
    <property type="entry name" value="RRM_1"/>
    <property type="match status" value="2"/>
</dbReference>
<dbReference type="Proteomes" id="UP000257109">
    <property type="component" value="Unassembled WGS sequence"/>
</dbReference>
<dbReference type="GO" id="GO:0003723">
    <property type="term" value="F:RNA binding"/>
    <property type="evidence" value="ECO:0007669"/>
    <property type="project" value="UniProtKB-UniRule"/>
</dbReference>
<feature type="non-terminal residue" evidence="5">
    <location>
        <position position="293"/>
    </location>
</feature>
<reference evidence="5" key="1">
    <citation type="submission" date="2018-05" db="EMBL/GenBank/DDBJ databases">
        <title>Draft genome of Mucuna pruriens seed.</title>
        <authorList>
            <person name="Nnadi N.E."/>
            <person name="Vos R."/>
            <person name="Hasami M.H."/>
            <person name="Devisetty U.K."/>
            <person name="Aguiy J.C."/>
        </authorList>
    </citation>
    <scope>NUCLEOTIDE SEQUENCE [LARGE SCALE GENOMIC DNA]</scope>
    <source>
        <strain evidence="5">JCA_2017</strain>
    </source>
</reference>
<organism evidence="5 6">
    <name type="scientific">Mucuna pruriens</name>
    <name type="common">Velvet bean</name>
    <name type="synonym">Dolichos pruriens</name>
    <dbReference type="NCBI Taxonomy" id="157652"/>
    <lineage>
        <taxon>Eukaryota</taxon>
        <taxon>Viridiplantae</taxon>
        <taxon>Streptophyta</taxon>
        <taxon>Embryophyta</taxon>
        <taxon>Tracheophyta</taxon>
        <taxon>Spermatophyta</taxon>
        <taxon>Magnoliopsida</taxon>
        <taxon>eudicotyledons</taxon>
        <taxon>Gunneridae</taxon>
        <taxon>Pentapetalae</taxon>
        <taxon>rosids</taxon>
        <taxon>fabids</taxon>
        <taxon>Fabales</taxon>
        <taxon>Fabaceae</taxon>
        <taxon>Papilionoideae</taxon>
        <taxon>50 kb inversion clade</taxon>
        <taxon>NPAAA clade</taxon>
        <taxon>indigoferoid/millettioid clade</taxon>
        <taxon>Phaseoleae</taxon>
        <taxon>Mucuna</taxon>
    </lineage>
</organism>
<evidence type="ECO:0000256" key="1">
    <source>
        <dbReference type="ARBA" id="ARBA00022737"/>
    </source>
</evidence>